<evidence type="ECO:0000256" key="3">
    <source>
        <dbReference type="ARBA" id="ARBA00007577"/>
    </source>
</evidence>
<feature type="domain" description="ABC transmembrane type-1" evidence="15">
    <location>
        <begin position="41"/>
        <end position="331"/>
    </location>
</feature>
<dbReference type="InterPro" id="IPR003593">
    <property type="entry name" value="AAA+_ATPase"/>
</dbReference>
<reference evidence="16" key="1">
    <citation type="journal article" date="2020" name="Stud. Mycol.">
        <title>101 Dothideomycetes genomes: a test case for predicting lifestyles and emergence of pathogens.</title>
        <authorList>
            <person name="Haridas S."/>
            <person name="Albert R."/>
            <person name="Binder M."/>
            <person name="Bloem J."/>
            <person name="Labutti K."/>
            <person name="Salamov A."/>
            <person name="Andreopoulos B."/>
            <person name="Baker S."/>
            <person name="Barry K."/>
            <person name="Bills G."/>
            <person name="Bluhm B."/>
            <person name="Cannon C."/>
            <person name="Castanera R."/>
            <person name="Culley D."/>
            <person name="Daum C."/>
            <person name="Ezra D."/>
            <person name="Gonzalez J."/>
            <person name="Henrissat B."/>
            <person name="Kuo A."/>
            <person name="Liang C."/>
            <person name="Lipzen A."/>
            <person name="Lutzoni F."/>
            <person name="Magnuson J."/>
            <person name="Mondo S."/>
            <person name="Nolan M."/>
            <person name="Ohm R."/>
            <person name="Pangilinan J."/>
            <person name="Park H.-J."/>
            <person name="Ramirez L."/>
            <person name="Alfaro M."/>
            <person name="Sun H."/>
            <person name="Tritt A."/>
            <person name="Yoshinaga Y."/>
            <person name="Zwiers L.-H."/>
            <person name="Turgeon B."/>
            <person name="Goodwin S."/>
            <person name="Spatafora J."/>
            <person name="Crous P."/>
            <person name="Grigoriev I."/>
        </authorList>
    </citation>
    <scope>NUCLEOTIDE SEQUENCE</scope>
    <source>
        <strain evidence="16">ATCC 36951</strain>
    </source>
</reference>
<dbReference type="FunFam" id="3.40.50.300:FF:000913">
    <property type="entry name" value="ABC multidrug transporter SitT"/>
    <property type="match status" value="1"/>
</dbReference>
<proteinExistence type="inferred from homology"/>
<feature type="transmembrane region" description="Helical" evidence="13">
    <location>
        <begin position="163"/>
        <end position="183"/>
    </location>
</feature>
<dbReference type="FunFam" id="3.40.50.300:FF:001530">
    <property type="entry name" value="ABC multidrug transporter (Eurofung)"/>
    <property type="match status" value="1"/>
</dbReference>
<name>A0A6A6CG09_ZASCE</name>
<evidence type="ECO:0000313" key="16">
    <source>
        <dbReference type="EMBL" id="KAF2164599.1"/>
    </source>
</evidence>
<dbReference type="Gene3D" id="3.40.50.300">
    <property type="entry name" value="P-loop containing nucleotide triphosphate hydrolases"/>
    <property type="match status" value="2"/>
</dbReference>
<evidence type="ECO:0000256" key="8">
    <source>
        <dbReference type="ARBA" id="ARBA00022840"/>
    </source>
</evidence>
<feature type="transmembrane region" description="Helical" evidence="13">
    <location>
        <begin position="303"/>
        <end position="323"/>
    </location>
</feature>
<dbReference type="CDD" id="cd18577">
    <property type="entry name" value="ABC_6TM_Pgp_ABCB1_D1_like"/>
    <property type="match status" value="1"/>
</dbReference>
<keyword evidence="5 13" id="KW-0812">Transmembrane</keyword>
<dbReference type="InterPro" id="IPR027417">
    <property type="entry name" value="P-loop_NTPase"/>
</dbReference>
<accession>A0A6A6CG09</accession>
<dbReference type="RefSeq" id="XP_033665488.1">
    <property type="nucleotide sequence ID" value="XM_033807490.1"/>
</dbReference>
<dbReference type="GeneID" id="54560762"/>
<dbReference type="GO" id="GO:0012505">
    <property type="term" value="C:endomembrane system"/>
    <property type="evidence" value="ECO:0007669"/>
    <property type="project" value="UniProtKB-SubCell"/>
</dbReference>
<dbReference type="CDD" id="cd18578">
    <property type="entry name" value="ABC_6TM_Pgp_ABCB1_D2_like"/>
    <property type="match status" value="1"/>
</dbReference>
<feature type="transmembrane region" description="Helical" evidence="13">
    <location>
        <begin position="189"/>
        <end position="208"/>
    </location>
</feature>
<evidence type="ECO:0000256" key="2">
    <source>
        <dbReference type="ARBA" id="ARBA00004308"/>
    </source>
</evidence>
<dbReference type="GO" id="GO:0015421">
    <property type="term" value="F:ABC-type oligopeptide transporter activity"/>
    <property type="evidence" value="ECO:0007669"/>
    <property type="project" value="TreeGrafter"/>
</dbReference>
<keyword evidence="10 13" id="KW-0472">Membrane</keyword>
<dbReference type="AlphaFoldDB" id="A0A6A6CG09"/>
<evidence type="ECO:0000256" key="10">
    <source>
        <dbReference type="ARBA" id="ARBA00023136"/>
    </source>
</evidence>
<comment type="similarity">
    <text evidence="3">Belongs to the ABC transporter superfamily. ABCB family. Multidrug resistance exporter (TC 3.A.1.201) subfamily.</text>
</comment>
<keyword evidence="17" id="KW-1185">Reference proteome</keyword>
<dbReference type="Gene3D" id="1.20.1560.10">
    <property type="entry name" value="ABC transporter type 1, transmembrane domain"/>
    <property type="match status" value="1"/>
</dbReference>
<dbReference type="PROSITE" id="PS50929">
    <property type="entry name" value="ABC_TM1F"/>
    <property type="match status" value="2"/>
</dbReference>
<dbReference type="PANTHER" id="PTHR43394:SF27">
    <property type="entry name" value="ATP-DEPENDENT TRANSLOCASE ABCB1-LIKE"/>
    <property type="match status" value="1"/>
</dbReference>
<dbReference type="Proteomes" id="UP000799537">
    <property type="component" value="Unassembled WGS sequence"/>
</dbReference>
<dbReference type="InterPro" id="IPR011527">
    <property type="entry name" value="ABC1_TM_dom"/>
</dbReference>
<dbReference type="GO" id="GO:0016887">
    <property type="term" value="F:ATP hydrolysis activity"/>
    <property type="evidence" value="ECO:0007669"/>
    <property type="project" value="InterPro"/>
</dbReference>
<dbReference type="InterPro" id="IPR036640">
    <property type="entry name" value="ABC1_TM_sf"/>
</dbReference>
<gene>
    <name evidence="16" type="ORF">M409DRAFT_24994</name>
</gene>
<feature type="domain" description="ABC transporter" evidence="14">
    <location>
        <begin position="366"/>
        <end position="611"/>
    </location>
</feature>
<dbReference type="EMBL" id="ML993603">
    <property type="protein sequence ID" value="KAF2164599.1"/>
    <property type="molecule type" value="Genomic_DNA"/>
</dbReference>
<evidence type="ECO:0000256" key="6">
    <source>
        <dbReference type="ARBA" id="ARBA00022737"/>
    </source>
</evidence>
<evidence type="ECO:0000256" key="13">
    <source>
        <dbReference type="SAM" id="Phobius"/>
    </source>
</evidence>
<keyword evidence="4" id="KW-0813">Transport</keyword>
<feature type="transmembrane region" description="Helical" evidence="13">
    <location>
        <begin position="948"/>
        <end position="968"/>
    </location>
</feature>
<dbReference type="Pfam" id="PF00664">
    <property type="entry name" value="ABC_membrane"/>
    <property type="match status" value="2"/>
</dbReference>
<feature type="domain" description="ABC transmembrane type-1" evidence="15">
    <location>
        <begin position="688"/>
        <end position="976"/>
    </location>
</feature>
<evidence type="ECO:0000256" key="5">
    <source>
        <dbReference type="ARBA" id="ARBA00022692"/>
    </source>
</evidence>
<dbReference type="CDD" id="cd03249">
    <property type="entry name" value="ABC_MTABC3_MDL1_MDL2"/>
    <property type="match status" value="2"/>
</dbReference>
<keyword evidence="9 13" id="KW-1133">Transmembrane helix</keyword>
<evidence type="ECO:0000256" key="4">
    <source>
        <dbReference type="ARBA" id="ARBA00022448"/>
    </source>
</evidence>
<feature type="transmembrane region" description="Helical" evidence="13">
    <location>
        <begin position="729"/>
        <end position="748"/>
    </location>
</feature>
<dbReference type="PANTHER" id="PTHR43394">
    <property type="entry name" value="ATP-DEPENDENT PERMEASE MDL1, MITOCHONDRIAL"/>
    <property type="match status" value="1"/>
</dbReference>
<feature type="transmembrane region" description="Helical" evidence="13">
    <location>
        <begin position="683"/>
        <end position="708"/>
    </location>
</feature>
<comment type="subcellular location">
    <subcellularLocation>
        <location evidence="2">Endomembrane system</location>
    </subcellularLocation>
    <subcellularLocation>
        <location evidence="1">Membrane</location>
        <topology evidence="1">Multi-pass membrane protein</topology>
    </subcellularLocation>
</comment>
<dbReference type="GO" id="GO:0005524">
    <property type="term" value="F:ATP binding"/>
    <property type="evidence" value="ECO:0007669"/>
    <property type="project" value="UniProtKB-KW"/>
</dbReference>
<dbReference type="GO" id="GO:0005743">
    <property type="term" value="C:mitochondrial inner membrane"/>
    <property type="evidence" value="ECO:0007669"/>
    <property type="project" value="TreeGrafter"/>
</dbReference>
<dbReference type="InterPro" id="IPR017871">
    <property type="entry name" value="ABC_transporter-like_CS"/>
</dbReference>
<evidence type="ECO:0000256" key="11">
    <source>
        <dbReference type="ARBA" id="ARBA00023180"/>
    </source>
</evidence>
<dbReference type="SMART" id="SM00382">
    <property type="entry name" value="AAA"/>
    <property type="match status" value="2"/>
</dbReference>
<organism evidence="16 17">
    <name type="scientific">Zasmidium cellare ATCC 36951</name>
    <dbReference type="NCBI Taxonomy" id="1080233"/>
    <lineage>
        <taxon>Eukaryota</taxon>
        <taxon>Fungi</taxon>
        <taxon>Dikarya</taxon>
        <taxon>Ascomycota</taxon>
        <taxon>Pezizomycotina</taxon>
        <taxon>Dothideomycetes</taxon>
        <taxon>Dothideomycetidae</taxon>
        <taxon>Mycosphaerellales</taxon>
        <taxon>Mycosphaerellaceae</taxon>
        <taxon>Zasmidium</taxon>
    </lineage>
</organism>
<dbReference type="GO" id="GO:0090374">
    <property type="term" value="P:oligopeptide export from mitochondrion"/>
    <property type="evidence" value="ECO:0007669"/>
    <property type="project" value="TreeGrafter"/>
</dbReference>
<evidence type="ECO:0000259" key="14">
    <source>
        <dbReference type="PROSITE" id="PS50893"/>
    </source>
</evidence>
<feature type="transmembrane region" description="Helical" evidence="13">
    <location>
        <begin position="90"/>
        <end position="114"/>
    </location>
</feature>
<feature type="transmembrane region" description="Helical" evidence="13">
    <location>
        <begin position="915"/>
        <end position="936"/>
    </location>
</feature>
<feature type="compositionally biased region" description="Acidic residues" evidence="12">
    <location>
        <begin position="622"/>
        <end position="631"/>
    </location>
</feature>
<feature type="transmembrane region" description="Helical" evidence="13">
    <location>
        <begin position="270"/>
        <end position="291"/>
    </location>
</feature>
<evidence type="ECO:0000256" key="12">
    <source>
        <dbReference type="SAM" id="MobiDB-lite"/>
    </source>
</evidence>
<dbReference type="OrthoDB" id="6500128at2759"/>
<keyword evidence="6" id="KW-0677">Repeat</keyword>
<dbReference type="SUPFAM" id="SSF90123">
    <property type="entry name" value="ABC transporter transmembrane region"/>
    <property type="match status" value="2"/>
</dbReference>
<feature type="transmembrane region" description="Helical" evidence="13">
    <location>
        <begin position="36"/>
        <end position="55"/>
    </location>
</feature>
<dbReference type="PROSITE" id="PS50893">
    <property type="entry name" value="ABC_TRANSPORTER_2"/>
    <property type="match status" value="2"/>
</dbReference>
<dbReference type="PROSITE" id="PS00211">
    <property type="entry name" value="ABC_TRANSPORTER_1"/>
    <property type="match status" value="2"/>
</dbReference>
<evidence type="ECO:0000256" key="7">
    <source>
        <dbReference type="ARBA" id="ARBA00022741"/>
    </source>
</evidence>
<keyword evidence="8" id="KW-0067">ATP-binding</keyword>
<feature type="domain" description="ABC transporter" evidence="14">
    <location>
        <begin position="1014"/>
        <end position="1255"/>
    </location>
</feature>
<keyword evidence="11" id="KW-0325">Glycoprotein</keyword>
<dbReference type="SUPFAM" id="SSF52540">
    <property type="entry name" value="P-loop containing nucleoside triphosphate hydrolases"/>
    <property type="match status" value="2"/>
</dbReference>
<evidence type="ECO:0000313" key="17">
    <source>
        <dbReference type="Proteomes" id="UP000799537"/>
    </source>
</evidence>
<protein>
    <submittedName>
        <fullName evidence="16">Uncharacterized protein</fullName>
    </submittedName>
</protein>
<keyword evidence="7" id="KW-0547">Nucleotide-binding</keyword>
<dbReference type="Pfam" id="PF00005">
    <property type="entry name" value="ABC_tran"/>
    <property type="match status" value="2"/>
</dbReference>
<dbReference type="InterPro" id="IPR003439">
    <property type="entry name" value="ABC_transporter-like_ATP-bd"/>
</dbReference>
<dbReference type="FunFam" id="1.20.1560.10:FF:000057">
    <property type="entry name" value="ABC multidrug transporter SitT"/>
    <property type="match status" value="1"/>
</dbReference>
<evidence type="ECO:0000256" key="9">
    <source>
        <dbReference type="ARBA" id="ARBA00022989"/>
    </source>
</evidence>
<evidence type="ECO:0000256" key="1">
    <source>
        <dbReference type="ARBA" id="ARBA00004141"/>
    </source>
</evidence>
<dbReference type="InterPro" id="IPR039421">
    <property type="entry name" value="Type_1_exporter"/>
</dbReference>
<sequence length="1262" mass="139223">MEPDEKTEQPIVDQANEGGNFSSYIRVFRYADRQSWILNGIAFVAAIGAGVPLPLMDLVFGQFVTAFVDFSQGRYSPDQYMNQVVKYTLYFIYLFVAKFVLVYIHTVCVSMAAIRTTKALRVDFMTSLLRQEIAYFDSKDAGSPSVKVTSTANLVNQGISEKLSLTIQSLTTFVTAFIIAFAVQWKLTLITIGIVPAIIIVTTVCVAIDTKNETKLLSIYSRAGLLAEEVFSSIATVHSFWLHPEMVKRYDNLVADAEKEGLKKRPNLGILYSFEYFVVFSGYGLAFWRGCRMYASGEIEESGKVVTVIFAVIVAATILTQIAPQIMTLSKAISAADDLFKTIDRQSKIDSLATQGDRPSGCKGKIEVKDIRFSYPSRPDDEILRGLNLDIPAGKTTALVGASGSGKSTIIGLLERWYDQSHGVITIDGIDIRELDIQWLRQNIRLVQQEPVLFSGSVFDNVAYGLIGTPYEHSPQEEKMRLVEQACIDAFADQFIRKLPQQYNTSIGERARMLSGGQKQRIAIARSIISNPPILLLDEATSALDPKAEQVVQRALNNVSANRTTITIAHKLSTIRDSDSIAVISKGAVIEQGTHDELLAQNGAYSRLVNAQNLGGGSNSNDDSESDVESGEDGKLERNASLARTKSERVDIDPDEDSDEEKETMNYGLLRCIWMLLKNEPDLWPHFFISAVCCILGGGTYPAQAVLLSRTFGVFQLQDASRIRSRGDFWALMFFIIALANLVIYFIVGWSTTVISQKLTRRYRLRLFKTTIHQDMEFFDQASHASGGMTSKLSSCATNMQELMGINIGLILINITNVTSSSIFGIIVGWKLGLVCVFGALPPLLFSGYLRIRLETALDDATSKRFASSAAIAAEAISAIRTVASLTLERTILDIYQDRLANVASKATKALFWTMFWYSLTQSISFLAMALGFWYGGKLVSTGEYDTTQFFAIFIAVIFGGEATAAFFQYTTSITKAQIAANFMFWLEHRAPKQDMDPSMPSPDEKDVHGPAAIGYDDLTFAYPARPNIPILNGIDVTIPPGKFAAFVGPSGCGKTTMISLLSRFYDPSSGSISLNKQAITDLTPRHHRRRIALVQQEPILYQGSIRDNVALGIAESREATEAEIEKACTQANIWDFVKSLPEGLNTFVGMRGSQLSGGQRQRVAIARAIIRDPSVLLLDEATSALDTESEKIVQAALMDAAQEGSRTTVAVAHRLSTIRDADYIFVFEAGKIVESGSHNFLLQKRGRYYQMCQGQALDRAV</sequence>
<evidence type="ECO:0000259" key="15">
    <source>
        <dbReference type="PROSITE" id="PS50929"/>
    </source>
</evidence>
<feature type="region of interest" description="Disordered" evidence="12">
    <location>
        <begin position="611"/>
        <end position="660"/>
    </location>
</feature>